<dbReference type="AlphaFoldDB" id="A0A9P8I011"/>
<feature type="region of interest" description="Disordered" evidence="1">
    <location>
        <begin position="119"/>
        <end position="145"/>
    </location>
</feature>
<sequence length="358" mass="40156">MKFEPNEEELAKRIEHYGPSDLNSPKLMVPGSDWNSQQLVAFRASLLDDLPLDRLFPSEYMPEDHPVSNTLLPKIREPSEDDLKEFLSKRGDYIGNPFGTFFIRLQSAITTGVAYIPGTTGHARNPSSTSDLSSSSNEDKDEEPSKQMLSILLDTILFYPQMSDVRYGNQKYLLAVETQQRSMEISFGSGSKVTAKNDGGLYLTYKDLYTGSVKHGIVPLISFEAKRRHAHHHRAAGEEEKYSEALLGQELAELLGHAMANVNELVQPTDQEALLLTIHGTHLKLVVARFTTAYLTYVKSHSIPESERLWIRRSSPFQLKDREGREGALRMIIGILEYIKSGTSEIGLMQAAFSYSGQ</sequence>
<evidence type="ECO:0000313" key="2">
    <source>
        <dbReference type="EMBL" id="KAH0534228.1"/>
    </source>
</evidence>
<dbReference type="OrthoDB" id="4526849at2759"/>
<proteinExistence type="predicted"/>
<dbReference type="Proteomes" id="UP000698800">
    <property type="component" value="Unassembled WGS sequence"/>
</dbReference>
<keyword evidence="3" id="KW-1185">Reference proteome</keyword>
<protein>
    <submittedName>
        <fullName evidence="2">Uncharacterized protein</fullName>
    </submittedName>
</protein>
<evidence type="ECO:0000256" key="1">
    <source>
        <dbReference type="SAM" id="MobiDB-lite"/>
    </source>
</evidence>
<comment type="caution">
    <text evidence="2">The sequence shown here is derived from an EMBL/GenBank/DDBJ whole genome shotgun (WGS) entry which is preliminary data.</text>
</comment>
<name>A0A9P8I011_9PEZI</name>
<accession>A0A9P8I011</accession>
<evidence type="ECO:0000313" key="3">
    <source>
        <dbReference type="Proteomes" id="UP000698800"/>
    </source>
</evidence>
<gene>
    <name evidence="2" type="ORF">FGG08_007185</name>
</gene>
<organism evidence="2 3">
    <name type="scientific">Glutinoglossum americanum</name>
    <dbReference type="NCBI Taxonomy" id="1670608"/>
    <lineage>
        <taxon>Eukaryota</taxon>
        <taxon>Fungi</taxon>
        <taxon>Dikarya</taxon>
        <taxon>Ascomycota</taxon>
        <taxon>Pezizomycotina</taxon>
        <taxon>Geoglossomycetes</taxon>
        <taxon>Geoglossales</taxon>
        <taxon>Geoglossaceae</taxon>
        <taxon>Glutinoglossum</taxon>
    </lineage>
</organism>
<feature type="compositionally biased region" description="Low complexity" evidence="1">
    <location>
        <begin position="127"/>
        <end position="136"/>
    </location>
</feature>
<reference evidence="2" key="1">
    <citation type="submission" date="2021-03" db="EMBL/GenBank/DDBJ databases">
        <title>Comparative genomics and phylogenomic investigation of the class Geoglossomycetes provide insights into ecological specialization and systematics.</title>
        <authorList>
            <person name="Melie T."/>
            <person name="Pirro S."/>
            <person name="Miller A.N."/>
            <person name="Quandt A."/>
        </authorList>
    </citation>
    <scope>NUCLEOTIDE SEQUENCE</scope>
    <source>
        <strain evidence="2">GBOQ0MN5Z8</strain>
    </source>
</reference>
<dbReference type="EMBL" id="JAGHQL010000257">
    <property type="protein sequence ID" value="KAH0534228.1"/>
    <property type="molecule type" value="Genomic_DNA"/>
</dbReference>